<reference evidence="4" key="1">
    <citation type="journal article" date="2018" name="Gigascience">
        <title>Genome assembly of the Pink Ipe (Handroanthus impetiginosus, Bignoniaceae), a highly valued, ecologically keystone Neotropical timber forest tree.</title>
        <authorList>
            <person name="Silva-Junior O.B."/>
            <person name="Grattapaglia D."/>
            <person name="Novaes E."/>
            <person name="Collevatti R.G."/>
        </authorList>
    </citation>
    <scope>NUCLEOTIDE SEQUENCE [LARGE SCALE GENOMIC DNA]</scope>
    <source>
        <strain evidence="4">cv. UFG-1</strain>
    </source>
</reference>
<protein>
    <submittedName>
        <fullName evidence="3">Uncharacterized protein</fullName>
    </submittedName>
</protein>
<name>A0A2G9H3P0_9LAMI</name>
<keyword evidence="2" id="KW-0812">Transmembrane</keyword>
<dbReference type="Proteomes" id="UP000231279">
    <property type="component" value="Unassembled WGS sequence"/>
</dbReference>
<feature type="transmembrane region" description="Helical" evidence="2">
    <location>
        <begin position="36"/>
        <end position="56"/>
    </location>
</feature>
<comment type="caution">
    <text evidence="3">The sequence shown here is derived from an EMBL/GenBank/DDBJ whole genome shotgun (WGS) entry which is preliminary data.</text>
</comment>
<organism evidence="3 4">
    <name type="scientific">Handroanthus impetiginosus</name>
    <dbReference type="NCBI Taxonomy" id="429701"/>
    <lineage>
        <taxon>Eukaryota</taxon>
        <taxon>Viridiplantae</taxon>
        <taxon>Streptophyta</taxon>
        <taxon>Embryophyta</taxon>
        <taxon>Tracheophyta</taxon>
        <taxon>Spermatophyta</taxon>
        <taxon>Magnoliopsida</taxon>
        <taxon>eudicotyledons</taxon>
        <taxon>Gunneridae</taxon>
        <taxon>Pentapetalae</taxon>
        <taxon>asterids</taxon>
        <taxon>lamiids</taxon>
        <taxon>Lamiales</taxon>
        <taxon>Bignoniaceae</taxon>
        <taxon>Crescentiina</taxon>
        <taxon>Tabebuia alliance</taxon>
        <taxon>Handroanthus</taxon>
    </lineage>
</organism>
<keyword evidence="4" id="KW-1185">Reference proteome</keyword>
<gene>
    <name evidence="3" type="ORF">CDL12_15265</name>
</gene>
<keyword evidence="2" id="KW-1133">Transmembrane helix</keyword>
<feature type="region of interest" description="Disordered" evidence="1">
    <location>
        <begin position="80"/>
        <end position="124"/>
    </location>
</feature>
<dbReference type="GO" id="GO:0006970">
    <property type="term" value="P:response to osmotic stress"/>
    <property type="evidence" value="ECO:0007669"/>
    <property type="project" value="InterPro"/>
</dbReference>
<dbReference type="EMBL" id="NKXS01002785">
    <property type="protein sequence ID" value="PIN12125.1"/>
    <property type="molecule type" value="Genomic_DNA"/>
</dbReference>
<evidence type="ECO:0000256" key="2">
    <source>
        <dbReference type="SAM" id="Phobius"/>
    </source>
</evidence>
<dbReference type="GO" id="GO:0006995">
    <property type="term" value="P:cellular response to nitrogen starvation"/>
    <property type="evidence" value="ECO:0007669"/>
    <property type="project" value="InterPro"/>
</dbReference>
<feature type="transmembrane region" description="Helical" evidence="2">
    <location>
        <begin position="6"/>
        <end position="24"/>
    </location>
</feature>
<dbReference type="OrthoDB" id="1915362at2759"/>
<dbReference type="PANTHER" id="PTHR37180">
    <property type="entry name" value="PRECURSOR OF CEP14"/>
    <property type="match status" value="1"/>
</dbReference>
<sequence length="124" mass="13510">MLLSSIPHIHSNLFVLLFAFFPFFKLHSSFHRVKMVRLNALSIALLLVLICSFEALEARKVLKMDKNKVYLHGGSLILSSLPKGSVPRSSPSKGGDANTVDDNPFASPMDGRNLQSVPAPGVGH</sequence>
<evidence type="ECO:0000313" key="4">
    <source>
        <dbReference type="Proteomes" id="UP000231279"/>
    </source>
</evidence>
<dbReference type="InterPro" id="IPR038930">
    <property type="entry name" value="CEP13/CEP14"/>
</dbReference>
<dbReference type="PANTHER" id="PTHR37180:SF2">
    <property type="entry name" value="PRECURSOR OF CEP14"/>
    <property type="match status" value="1"/>
</dbReference>
<evidence type="ECO:0000313" key="3">
    <source>
        <dbReference type="EMBL" id="PIN12125.1"/>
    </source>
</evidence>
<evidence type="ECO:0000256" key="1">
    <source>
        <dbReference type="SAM" id="MobiDB-lite"/>
    </source>
</evidence>
<keyword evidence="2" id="KW-0472">Membrane</keyword>
<dbReference type="AlphaFoldDB" id="A0A2G9H3P0"/>
<proteinExistence type="predicted"/>
<accession>A0A2G9H3P0</accession>